<name>A0A8C5QPL5_9ANUR</name>
<reference evidence="1" key="2">
    <citation type="submission" date="2025-09" db="UniProtKB">
        <authorList>
            <consortium name="Ensembl"/>
        </authorList>
    </citation>
    <scope>IDENTIFICATION</scope>
</reference>
<dbReference type="AlphaFoldDB" id="A0A8C5QPL5"/>
<accession>A0A8C5QPL5</accession>
<organism evidence="1 2">
    <name type="scientific">Leptobrachium leishanense</name>
    <name type="common">Leishan spiny toad</name>
    <dbReference type="NCBI Taxonomy" id="445787"/>
    <lineage>
        <taxon>Eukaryota</taxon>
        <taxon>Metazoa</taxon>
        <taxon>Chordata</taxon>
        <taxon>Craniata</taxon>
        <taxon>Vertebrata</taxon>
        <taxon>Euteleostomi</taxon>
        <taxon>Amphibia</taxon>
        <taxon>Batrachia</taxon>
        <taxon>Anura</taxon>
        <taxon>Pelobatoidea</taxon>
        <taxon>Megophryidae</taxon>
        <taxon>Leptobrachium</taxon>
    </lineage>
</organism>
<reference evidence="1" key="1">
    <citation type="submission" date="2025-08" db="UniProtKB">
        <authorList>
            <consortium name="Ensembl"/>
        </authorList>
    </citation>
    <scope>IDENTIFICATION</scope>
</reference>
<evidence type="ECO:0000313" key="2">
    <source>
        <dbReference type="Proteomes" id="UP000694569"/>
    </source>
</evidence>
<protein>
    <submittedName>
        <fullName evidence="1">Uncharacterized protein</fullName>
    </submittedName>
</protein>
<proteinExistence type="predicted"/>
<dbReference type="Ensembl" id="ENSLLET00000040999.1">
    <property type="protein sequence ID" value="ENSLLEP00000039412.1"/>
    <property type="gene ID" value="ENSLLEG00000025053.1"/>
</dbReference>
<dbReference type="Proteomes" id="UP000694569">
    <property type="component" value="Unplaced"/>
</dbReference>
<evidence type="ECO:0000313" key="1">
    <source>
        <dbReference type="Ensembl" id="ENSLLEP00000039412.1"/>
    </source>
</evidence>
<sequence length="60" mass="6268">MDICSCLEDFGSLNCTTNSTPTLPSRVATCWPKGVTGSVSSGECPICQGIPDNGVDFNKL</sequence>
<keyword evidence="2" id="KW-1185">Reference proteome</keyword>